<keyword evidence="10" id="KW-1185">Reference proteome</keyword>
<dbReference type="InterPro" id="IPR035906">
    <property type="entry name" value="MetI-like_sf"/>
</dbReference>
<feature type="transmembrane region" description="Helical" evidence="7">
    <location>
        <begin position="114"/>
        <end position="134"/>
    </location>
</feature>
<dbReference type="GO" id="GO:0005886">
    <property type="term" value="C:plasma membrane"/>
    <property type="evidence" value="ECO:0007669"/>
    <property type="project" value="UniProtKB-SubCell"/>
</dbReference>
<comment type="similarity">
    <text evidence="7">Belongs to the binding-protein-dependent transport system permease family.</text>
</comment>
<dbReference type="PANTHER" id="PTHR30193">
    <property type="entry name" value="ABC TRANSPORTER PERMEASE PROTEIN"/>
    <property type="match status" value="1"/>
</dbReference>
<comment type="subcellular location">
    <subcellularLocation>
        <location evidence="1 7">Cell membrane</location>
        <topology evidence="1 7">Multi-pass membrane protein</topology>
    </subcellularLocation>
</comment>
<sequence length="302" mass="33795">MKNKVNSLGKFWNKPNHAAYLFMLPSILILLIFIVLPLVGTFALSFTDVNLFFTNTKFVGLENFLRFFQDERAINALINTLQFTLLETPAQIILGITTAFLLKRNTRFNRLTRSVYYMPVVISFTVAGIIWAMILDPNIGAVPYFLFKLGLPIPQFFRDPNMAMPLVAALTVWKNFGVSLTISLTAIQSIPDSLYEAAEIDGATKAQEFFHITIPQIIPTIGFLAITNLIGSMQVFDQIYITTSGGPQYATESAVMYIYSRGFSSPYELGYASALSAVLFVIIAIITTITTIITFRQEKKMS</sequence>
<evidence type="ECO:0000313" key="10">
    <source>
        <dbReference type="Proteomes" id="UP000184128"/>
    </source>
</evidence>
<evidence type="ECO:0000256" key="2">
    <source>
        <dbReference type="ARBA" id="ARBA00022448"/>
    </source>
</evidence>
<keyword evidence="2 7" id="KW-0813">Transport</keyword>
<dbReference type="PROSITE" id="PS50928">
    <property type="entry name" value="ABC_TM1"/>
    <property type="match status" value="1"/>
</dbReference>
<dbReference type="RefSeq" id="WP_073297116.1">
    <property type="nucleotide sequence ID" value="NZ_FQUF01000012.1"/>
</dbReference>
<dbReference type="Gene3D" id="1.10.3720.10">
    <property type="entry name" value="MetI-like"/>
    <property type="match status" value="1"/>
</dbReference>
<evidence type="ECO:0000259" key="8">
    <source>
        <dbReference type="PROSITE" id="PS50928"/>
    </source>
</evidence>
<feature type="domain" description="ABC transmembrane type-1" evidence="8">
    <location>
        <begin position="77"/>
        <end position="290"/>
    </location>
</feature>
<feature type="transmembrane region" description="Helical" evidence="7">
    <location>
        <begin position="20"/>
        <end position="44"/>
    </location>
</feature>
<dbReference type="GO" id="GO:0055085">
    <property type="term" value="P:transmembrane transport"/>
    <property type="evidence" value="ECO:0007669"/>
    <property type="project" value="InterPro"/>
</dbReference>
<evidence type="ECO:0000256" key="7">
    <source>
        <dbReference type="RuleBase" id="RU363032"/>
    </source>
</evidence>
<gene>
    <name evidence="9" type="ORF">SAMN02745249_00952</name>
</gene>
<keyword evidence="4 7" id="KW-0812">Transmembrane</keyword>
<evidence type="ECO:0000256" key="6">
    <source>
        <dbReference type="ARBA" id="ARBA00023136"/>
    </source>
</evidence>
<feature type="transmembrane region" description="Helical" evidence="7">
    <location>
        <begin position="81"/>
        <end position="102"/>
    </location>
</feature>
<protein>
    <submittedName>
        <fullName evidence="9">Multiple sugar transport system permease protein</fullName>
    </submittedName>
</protein>
<evidence type="ECO:0000256" key="4">
    <source>
        <dbReference type="ARBA" id="ARBA00022692"/>
    </source>
</evidence>
<dbReference type="OrthoDB" id="2168559at2"/>
<evidence type="ECO:0000256" key="5">
    <source>
        <dbReference type="ARBA" id="ARBA00022989"/>
    </source>
</evidence>
<dbReference type="EMBL" id="FQUF01000012">
    <property type="protein sequence ID" value="SHE69763.1"/>
    <property type="molecule type" value="Genomic_DNA"/>
</dbReference>
<organism evidence="9 10">
    <name type="scientific">Atopostipes suicloacalis DSM 15692</name>
    <dbReference type="NCBI Taxonomy" id="1121025"/>
    <lineage>
        <taxon>Bacteria</taxon>
        <taxon>Bacillati</taxon>
        <taxon>Bacillota</taxon>
        <taxon>Bacilli</taxon>
        <taxon>Lactobacillales</taxon>
        <taxon>Carnobacteriaceae</taxon>
        <taxon>Atopostipes</taxon>
    </lineage>
</organism>
<evidence type="ECO:0000256" key="3">
    <source>
        <dbReference type="ARBA" id="ARBA00022475"/>
    </source>
</evidence>
<dbReference type="AlphaFoldDB" id="A0A1M4VLQ6"/>
<name>A0A1M4VLQ6_9LACT</name>
<keyword evidence="9" id="KW-0762">Sugar transport</keyword>
<evidence type="ECO:0000256" key="1">
    <source>
        <dbReference type="ARBA" id="ARBA00004651"/>
    </source>
</evidence>
<dbReference type="CDD" id="cd06261">
    <property type="entry name" value="TM_PBP2"/>
    <property type="match status" value="1"/>
</dbReference>
<dbReference type="InterPro" id="IPR000515">
    <property type="entry name" value="MetI-like"/>
</dbReference>
<dbReference type="STRING" id="1121025.SAMN02745249_00952"/>
<dbReference type="InterPro" id="IPR051393">
    <property type="entry name" value="ABC_transporter_permease"/>
</dbReference>
<evidence type="ECO:0000313" key="9">
    <source>
        <dbReference type="EMBL" id="SHE69763.1"/>
    </source>
</evidence>
<reference evidence="10" key="1">
    <citation type="submission" date="2016-11" db="EMBL/GenBank/DDBJ databases">
        <authorList>
            <person name="Varghese N."/>
            <person name="Submissions S."/>
        </authorList>
    </citation>
    <scope>NUCLEOTIDE SEQUENCE [LARGE SCALE GENOMIC DNA]</scope>
    <source>
        <strain evidence="10">DSM 15692</strain>
    </source>
</reference>
<keyword evidence="5 7" id="KW-1133">Transmembrane helix</keyword>
<dbReference type="Proteomes" id="UP000184128">
    <property type="component" value="Unassembled WGS sequence"/>
</dbReference>
<keyword evidence="6 7" id="KW-0472">Membrane</keyword>
<dbReference type="SUPFAM" id="SSF160964">
    <property type="entry name" value="MalF N-terminal region-like"/>
    <property type="match status" value="1"/>
</dbReference>
<dbReference type="PANTHER" id="PTHR30193:SF37">
    <property type="entry name" value="INNER MEMBRANE ABC TRANSPORTER PERMEASE PROTEIN YCJO"/>
    <property type="match status" value="1"/>
</dbReference>
<keyword evidence="3" id="KW-1003">Cell membrane</keyword>
<accession>A0A1M4VLQ6</accession>
<proteinExistence type="inferred from homology"/>
<dbReference type="SUPFAM" id="SSF161098">
    <property type="entry name" value="MetI-like"/>
    <property type="match status" value="1"/>
</dbReference>
<feature type="transmembrane region" description="Helical" evidence="7">
    <location>
        <begin position="269"/>
        <end position="295"/>
    </location>
</feature>
<dbReference type="Pfam" id="PF00528">
    <property type="entry name" value="BPD_transp_1"/>
    <property type="match status" value="1"/>
</dbReference>